<reference evidence="7 8" key="1">
    <citation type="submission" date="2024-09" db="EMBL/GenBank/DDBJ databases">
        <authorList>
            <person name="Sun Q."/>
            <person name="Mori K."/>
        </authorList>
    </citation>
    <scope>NUCLEOTIDE SEQUENCE [LARGE SCALE GENOMIC DNA]</scope>
    <source>
        <strain evidence="7 8">CGMCC 1.9126</strain>
    </source>
</reference>
<feature type="transmembrane region" description="Helical" evidence="6">
    <location>
        <begin position="205"/>
        <end position="226"/>
    </location>
</feature>
<dbReference type="EMBL" id="JBHLUU010000007">
    <property type="protein sequence ID" value="MFC0473926.1"/>
    <property type="molecule type" value="Genomic_DNA"/>
</dbReference>
<feature type="transmembrane region" description="Helical" evidence="6">
    <location>
        <begin position="170"/>
        <end position="193"/>
    </location>
</feature>
<comment type="caution">
    <text evidence="7">The sequence shown here is derived from an EMBL/GenBank/DDBJ whole genome shotgun (WGS) entry which is preliminary data.</text>
</comment>
<evidence type="ECO:0000256" key="3">
    <source>
        <dbReference type="ARBA" id="ARBA00022692"/>
    </source>
</evidence>
<protein>
    <submittedName>
        <fullName evidence="7">YihY/virulence factor BrkB family protein</fullName>
    </submittedName>
</protein>
<keyword evidence="3 6" id="KW-0812">Transmembrane</keyword>
<dbReference type="PANTHER" id="PTHR30213">
    <property type="entry name" value="INNER MEMBRANE PROTEIN YHJD"/>
    <property type="match status" value="1"/>
</dbReference>
<organism evidence="7 8">
    <name type="scientific">Robertmurraya beringensis</name>
    <dbReference type="NCBI Taxonomy" id="641660"/>
    <lineage>
        <taxon>Bacteria</taxon>
        <taxon>Bacillati</taxon>
        <taxon>Bacillota</taxon>
        <taxon>Bacilli</taxon>
        <taxon>Bacillales</taxon>
        <taxon>Bacillaceae</taxon>
        <taxon>Robertmurraya</taxon>
    </lineage>
</organism>
<evidence type="ECO:0000313" key="7">
    <source>
        <dbReference type="EMBL" id="MFC0473926.1"/>
    </source>
</evidence>
<evidence type="ECO:0000256" key="5">
    <source>
        <dbReference type="ARBA" id="ARBA00023136"/>
    </source>
</evidence>
<evidence type="ECO:0000256" key="4">
    <source>
        <dbReference type="ARBA" id="ARBA00022989"/>
    </source>
</evidence>
<evidence type="ECO:0000256" key="2">
    <source>
        <dbReference type="ARBA" id="ARBA00022475"/>
    </source>
</evidence>
<feature type="transmembrane region" description="Helical" evidence="6">
    <location>
        <begin position="20"/>
        <end position="49"/>
    </location>
</feature>
<accession>A0ABV6KQ40</accession>
<comment type="subcellular location">
    <subcellularLocation>
        <location evidence="1">Cell membrane</location>
        <topology evidence="1">Multi-pass membrane protein</topology>
    </subcellularLocation>
</comment>
<keyword evidence="5 6" id="KW-0472">Membrane</keyword>
<gene>
    <name evidence="7" type="ORF">ACFFHF_01035</name>
</gene>
<dbReference type="Proteomes" id="UP001589738">
    <property type="component" value="Unassembled WGS sequence"/>
</dbReference>
<evidence type="ECO:0000256" key="1">
    <source>
        <dbReference type="ARBA" id="ARBA00004651"/>
    </source>
</evidence>
<feature type="transmembrane region" description="Helical" evidence="6">
    <location>
        <begin position="238"/>
        <end position="260"/>
    </location>
</feature>
<feature type="transmembrane region" description="Helical" evidence="6">
    <location>
        <begin position="128"/>
        <end position="150"/>
    </location>
</feature>
<dbReference type="InterPro" id="IPR017039">
    <property type="entry name" value="Virul_fac_BrkB"/>
</dbReference>
<sequence>MVIDLRFLTLLTKRVLQDDVFGLAAQLAYFFLLSLFPLLIFLATLISFLPISQPELLGFVEDFAPTETFTLIETNLNDLMEKRNGGLLSFGIIATIWSASNGINAIVRAFNHAYDVKESRSFFVARGMSILLTFAMIFVFIVALLLPVFGKQIGIFLFSSFGLSDEFLSIWNALRWVVSSLILFTVFVGLYWIAPNKKFKCVRAVPGAIFATIGWALVSLAFSYYVSNFGNYSATYGSIGAIIVLMIWFYMSGIIMIIGGEINALYSKIKDEAC</sequence>
<dbReference type="RefSeq" id="WP_160549096.1">
    <property type="nucleotide sequence ID" value="NZ_JBHLUU010000007.1"/>
</dbReference>
<keyword evidence="4 6" id="KW-1133">Transmembrane helix</keyword>
<evidence type="ECO:0000313" key="8">
    <source>
        <dbReference type="Proteomes" id="UP001589738"/>
    </source>
</evidence>
<dbReference type="PIRSF" id="PIRSF035875">
    <property type="entry name" value="RNase_BN"/>
    <property type="match status" value="1"/>
</dbReference>
<dbReference type="PANTHER" id="PTHR30213:SF0">
    <property type="entry name" value="UPF0761 MEMBRANE PROTEIN YIHY"/>
    <property type="match status" value="1"/>
</dbReference>
<dbReference type="NCBIfam" id="TIGR00765">
    <property type="entry name" value="yihY_not_rbn"/>
    <property type="match status" value="1"/>
</dbReference>
<dbReference type="Pfam" id="PF03631">
    <property type="entry name" value="Virul_fac_BrkB"/>
    <property type="match status" value="1"/>
</dbReference>
<proteinExistence type="predicted"/>
<name>A0ABV6KQ40_9BACI</name>
<keyword evidence="2" id="KW-1003">Cell membrane</keyword>
<keyword evidence="8" id="KW-1185">Reference proteome</keyword>
<evidence type="ECO:0000256" key="6">
    <source>
        <dbReference type="SAM" id="Phobius"/>
    </source>
</evidence>
<feature type="transmembrane region" description="Helical" evidence="6">
    <location>
        <begin position="87"/>
        <end position="107"/>
    </location>
</feature>